<keyword evidence="2" id="KW-1185">Reference proteome</keyword>
<reference evidence="1 2" key="1">
    <citation type="submission" date="2019-02" db="EMBL/GenBank/DDBJ databases">
        <title>Deep-cultivation of Planctomycetes and their phenomic and genomic characterization uncovers novel biology.</title>
        <authorList>
            <person name="Wiegand S."/>
            <person name="Jogler M."/>
            <person name="Boedeker C."/>
            <person name="Pinto D."/>
            <person name="Vollmers J."/>
            <person name="Rivas-Marin E."/>
            <person name="Kohn T."/>
            <person name="Peeters S.H."/>
            <person name="Heuer A."/>
            <person name="Rast P."/>
            <person name="Oberbeckmann S."/>
            <person name="Bunk B."/>
            <person name="Jeske O."/>
            <person name="Meyerdierks A."/>
            <person name="Storesund J.E."/>
            <person name="Kallscheuer N."/>
            <person name="Luecker S."/>
            <person name="Lage O.M."/>
            <person name="Pohl T."/>
            <person name="Merkel B.J."/>
            <person name="Hornburger P."/>
            <person name="Mueller R.-W."/>
            <person name="Bruemmer F."/>
            <person name="Labrenz M."/>
            <person name="Spormann A.M."/>
            <person name="Op den Camp H."/>
            <person name="Overmann J."/>
            <person name="Amann R."/>
            <person name="Jetten M.S.M."/>
            <person name="Mascher T."/>
            <person name="Medema M.H."/>
            <person name="Devos D.P."/>
            <person name="Kaster A.-K."/>
            <person name="Ovreas L."/>
            <person name="Rohde M."/>
            <person name="Galperin M.Y."/>
            <person name="Jogler C."/>
        </authorList>
    </citation>
    <scope>NUCLEOTIDE SEQUENCE [LARGE SCALE GENOMIC DNA]</scope>
    <source>
        <strain evidence="1 2">Pan241w</strain>
    </source>
</reference>
<dbReference type="AlphaFoldDB" id="A0A517RPQ7"/>
<proteinExistence type="predicted"/>
<dbReference type="KEGG" id="gaz:Pan241w_59890"/>
<evidence type="ECO:0000313" key="2">
    <source>
        <dbReference type="Proteomes" id="UP000317171"/>
    </source>
</evidence>
<organism evidence="1 2">
    <name type="scientific">Gimesia alba</name>
    <dbReference type="NCBI Taxonomy" id="2527973"/>
    <lineage>
        <taxon>Bacteria</taxon>
        <taxon>Pseudomonadati</taxon>
        <taxon>Planctomycetota</taxon>
        <taxon>Planctomycetia</taxon>
        <taxon>Planctomycetales</taxon>
        <taxon>Planctomycetaceae</taxon>
        <taxon>Gimesia</taxon>
    </lineage>
</organism>
<evidence type="ECO:0000313" key="1">
    <source>
        <dbReference type="EMBL" id="QDT45861.1"/>
    </source>
</evidence>
<dbReference type="EMBL" id="CP036269">
    <property type="protein sequence ID" value="QDT45861.1"/>
    <property type="molecule type" value="Genomic_DNA"/>
</dbReference>
<name>A0A517RPQ7_9PLAN</name>
<accession>A0A517RPQ7</accession>
<protein>
    <submittedName>
        <fullName evidence="1">Uncharacterized protein</fullName>
    </submittedName>
</protein>
<sequence>MSGMARATVFETATRTQKRRLAPCRSHANKMTVFLMLPENEVRIDSYRLEDGGVSLHLIHIPTGINVSDDPCDTPYLKRLTSLHEILERCVRLRVSEGPSGS</sequence>
<gene>
    <name evidence="1" type="ORF">Pan241w_59890</name>
</gene>
<dbReference type="Proteomes" id="UP000317171">
    <property type="component" value="Chromosome"/>
</dbReference>